<dbReference type="GO" id="GO:0000423">
    <property type="term" value="P:mitophagy"/>
    <property type="evidence" value="ECO:0007669"/>
    <property type="project" value="TreeGrafter"/>
</dbReference>
<feature type="region of interest" description="Disordered" evidence="5">
    <location>
        <begin position="44"/>
        <end position="105"/>
    </location>
</feature>
<dbReference type="GO" id="GO:0005737">
    <property type="term" value="C:cytoplasm"/>
    <property type="evidence" value="ECO:0007669"/>
    <property type="project" value="UniProtKB-SubCell"/>
</dbReference>
<dbReference type="Pfam" id="PF03416">
    <property type="entry name" value="Peptidase_C54"/>
    <property type="match status" value="2"/>
</dbReference>
<dbReference type="GO" id="GO:0019786">
    <property type="term" value="F:protein-phosphatidylethanolamide deconjugating activity"/>
    <property type="evidence" value="ECO:0007669"/>
    <property type="project" value="InterPro"/>
</dbReference>
<dbReference type="GO" id="GO:0005634">
    <property type="term" value="C:nucleus"/>
    <property type="evidence" value="ECO:0007669"/>
    <property type="project" value="UniProtKB-SubCell"/>
</dbReference>
<dbReference type="GO" id="GO:0016485">
    <property type="term" value="P:protein processing"/>
    <property type="evidence" value="ECO:0007669"/>
    <property type="project" value="TreeGrafter"/>
</dbReference>
<dbReference type="PANTHER" id="PTHR22624">
    <property type="entry name" value="CYSTEINE PROTEASE ATG4"/>
    <property type="match status" value="1"/>
</dbReference>
<evidence type="ECO:0000256" key="5">
    <source>
        <dbReference type="SAM" id="MobiDB-lite"/>
    </source>
</evidence>
<evidence type="ECO:0000256" key="2">
    <source>
        <dbReference type="ARBA" id="ARBA00022801"/>
    </source>
</evidence>
<dbReference type="EC" id="3.4.22.-" evidence="4"/>
<sequence>MERAMANVDLGPYRRIVQMFWDPEPTNDVAHDQPVWCLGRSYRISDKKSPKDDDHEPQTPPSAPRVEAEARAQEGPEIARPPNPPTNAPATPPDSTSSSFSSSLAYDDPASDGGWPYGFINDFESKIWMTYRSEFEPIPRSTNPQATSALSLSMRLKSQLGDQSPFSSDSGWGCMIRSGQSLLANAIAMVRLGRGKFEYRPHRPDVYEDEFMKIAKPSGEDFHPTLVRSGRPSSSHYFIGAQGSFLFYLDPHHTRPALPYHEDPAEYTSEEIDSCHTPRLRRIHVREMDPSMLIGFLIQNEEDWQELKRRVKHVQGKSIIHIAERNAVLGGSSEGRESAIDEVETLSDDDADTIHEA</sequence>
<evidence type="ECO:0000256" key="4">
    <source>
        <dbReference type="RuleBase" id="RU363115"/>
    </source>
</evidence>
<feature type="compositionally biased region" description="Pro residues" evidence="5">
    <location>
        <begin position="79"/>
        <end position="92"/>
    </location>
</feature>
<keyword evidence="4" id="KW-0963">Cytoplasm</keyword>
<keyword evidence="2 4" id="KW-0378">Hydrolase</keyword>
<dbReference type="GO" id="GO:0000045">
    <property type="term" value="P:autophagosome assembly"/>
    <property type="evidence" value="ECO:0007669"/>
    <property type="project" value="TreeGrafter"/>
</dbReference>
<dbReference type="InterPro" id="IPR005078">
    <property type="entry name" value="Peptidase_C54"/>
</dbReference>
<feature type="compositionally biased region" description="Acidic residues" evidence="5">
    <location>
        <begin position="340"/>
        <end position="351"/>
    </location>
</feature>
<organism evidence="7 8">
    <name type="scientific">Fusarium equiseti</name>
    <name type="common">Fusarium scirpi</name>
    <dbReference type="NCBI Taxonomy" id="61235"/>
    <lineage>
        <taxon>Eukaryota</taxon>
        <taxon>Fungi</taxon>
        <taxon>Dikarya</taxon>
        <taxon>Ascomycota</taxon>
        <taxon>Pezizomycotina</taxon>
        <taxon>Sordariomycetes</taxon>
        <taxon>Hypocreomycetidae</taxon>
        <taxon>Hypocreales</taxon>
        <taxon>Nectriaceae</taxon>
        <taxon>Fusarium</taxon>
        <taxon>Fusarium incarnatum-equiseti species complex</taxon>
    </lineage>
</organism>
<name>A0A8J2NJN7_FUSEQ</name>
<comment type="caution">
    <text evidence="7">The sequence shown here is derived from an EMBL/GenBank/DDBJ whole genome shotgun (WGS) entry which is preliminary data.</text>
</comment>
<reference evidence="7" key="1">
    <citation type="submission" date="2021-05" db="EMBL/GenBank/DDBJ databases">
        <authorList>
            <person name="Khan N."/>
        </authorList>
    </citation>
    <scope>NUCLEOTIDE SEQUENCE</scope>
</reference>
<feature type="domain" description="Peptidase C54 catalytic" evidence="6">
    <location>
        <begin position="229"/>
        <end position="309"/>
    </location>
</feature>
<evidence type="ECO:0000259" key="6">
    <source>
        <dbReference type="Pfam" id="PF03416"/>
    </source>
</evidence>
<dbReference type="GO" id="GO:0004197">
    <property type="term" value="F:cysteine-type endopeptidase activity"/>
    <property type="evidence" value="ECO:0007669"/>
    <property type="project" value="TreeGrafter"/>
</dbReference>
<protein>
    <recommendedName>
        <fullName evidence="4">Cysteine protease</fullName>
        <ecNumber evidence="4">3.4.22.-</ecNumber>
    </recommendedName>
</protein>
<gene>
    <name evidence="7" type="ORF">FEQUK3_LOCUS11053</name>
</gene>
<keyword evidence="3" id="KW-0788">Thiol protease</keyword>
<comment type="similarity">
    <text evidence="4">Belongs to the peptidase C54 family.</text>
</comment>
<comment type="function">
    <text evidence="4">Required for selective autophagic degradation of the nucleus (nucleophagy) as well as for mitophagy which contributes to regulate mitochondrial quantity and quality by eliminating the mitochondria to a basal level to fulfill cellular energy requirements and preventing excess ROS production.</text>
</comment>
<evidence type="ECO:0000256" key="3">
    <source>
        <dbReference type="ARBA" id="ARBA00022807"/>
    </source>
</evidence>
<keyword evidence="1 4" id="KW-0645">Protease</keyword>
<feature type="domain" description="Peptidase C54 catalytic" evidence="6">
    <location>
        <begin position="119"/>
        <end position="200"/>
    </location>
</feature>
<dbReference type="GO" id="GO:0035973">
    <property type="term" value="P:aggrephagy"/>
    <property type="evidence" value="ECO:0007669"/>
    <property type="project" value="TreeGrafter"/>
</dbReference>
<comment type="subcellular location">
    <subcellularLocation>
        <location evidence="4">Nucleus</location>
    </subcellularLocation>
    <subcellularLocation>
        <location evidence="4">Cytoplasm</location>
    </subcellularLocation>
</comment>
<evidence type="ECO:0000256" key="1">
    <source>
        <dbReference type="ARBA" id="ARBA00022670"/>
    </source>
</evidence>
<feature type="region of interest" description="Disordered" evidence="5">
    <location>
        <begin position="331"/>
        <end position="357"/>
    </location>
</feature>
<evidence type="ECO:0000313" key="8">
    <source>
        <dbReference type="Proteomes" id="UP000693738"/>
    </source>
</evidence>
<evidence type="ECO:0000313" key="7">
    <source>
        <dbReference type="EMBL" id="CAG7565342.1"/>
    </source>
</evidence>
<proteinExistence type="inferred from homology"/>
<feature type="compositionally biased region" description="Basic and acidic residues" evidence="5">
    <location>
        <begin position="44"/>
        <end position="57"/>
    </location>
</feature>
<accession>A0A8J2NJN7</accession>
<dbReference type="EMBL" id="CAJSTJ010000180">
    <property type="protein sequence ID" value="CAG7565342.1"/>
    <property type="molecule type" value="Genomic_DNA"/>
</dbReference>
<keyword evidence="4" id="KW-0539">Nucleus</keyword>
<dbReference type="PANTHER" id="PTHR22624:SF49">
    <property type="entry name" value="CYSTEINE PROTEASE"/>
    <property type="match status" value="1"/>
</dbReference>
<dbReference type="GO" id="GO:0034727">
    <property type="term" value="P:piecemeal microautophagy of the nucleus"/>
    <property type="evidence" value="ECO:0007669"/>
    <property type="project" value="TreeGrafter"/>
</dbReference>
<dbReference type="InterPro" id="IPR046792">
    <property type="entry name" value="Peptidase_C54_cat"/>
</dbReference>
<dbReference type="AlphaFoldDB" id="A0A8J2NJN7"/>
<feature type="compositionally biased region" description="Low complexity" evidence="5">
    <location>
        <begin position="93"/>
        <end position="103"/>
    </location>
</feature>
<dbReference type="Proteomes" id="UP000693738">
    <property type="component" value="Unassembled WGS sequence"/>
</dbReference>